<sequence length="88" mass="9905">MKLYRTSAGIVLIMLAGCTQSREQIEPVNYDIPRMFSSEVQTDDKSTQVFEELKEAPDFSQMSVVAVGGSKQRNSQTESKETEEKENP</sequence>
<dbReference type="RefSeq" id="WP_317834802.1">
    <property type="nucleotide sequence ID" value="NZ_CP136920.1"/>
</dbReference>
<gene>
    <name evidence="2" type="ORF">RZN69_04230</name>
</gene>
<evidence type="ECO:0000256" key="1">
    <source>
        <dbReference type="SAM" id="MobiDB-lite"/>
    </source>
</evidence>
<proteinExistence type="predicted"/>
<feature type="region of interest" description="Disordered" evidence="1">
    <location>
        <begin position="63"/>
        <end position="88"/>
    </location>
</feature>
<evidence type="ECO:0000313" key="2">
    <source>
        <dbReference type="EMBL" id="WOO42285.1"/>
    </source>
</evidence>
<accession>A0AAQ3QWW9</accession>
<dbReference type="Proteomes" id="UP001304300">
    <property type="component" value="Chromosome"/>
</dbReference>
<name>A0AAQ3QWW9_9BACT</name>
<dbReference type="EMBL" id="CP136920">
    <property type="protein sequence ID" value="WOO42285.1"/>
    <property type="molecule type" value="Genomic_DNA"/>
</dbReference>
<organism evidence="2 3">
    <name type="scientific">Rubellicoccus peritrichatus</name>
    <dbReference type="NCBI Taxonomy" id="3080537"/>
    <lineage>
        <taxon>Bacteria</taxon>
        <taxon>Pseudomonadati</taxon>
        <taxon>Verrucomicrobiota</taxon>
        <taxon>Opitutia</taxon>
        <taxon>Puniceicoccales</taxon>
        <taxon>Cerasicoccaceae</taxon>
        <taxon>Rubellicoccus</taxon>
    </lineage>
</organism>
<dbReference type="AlphaFoldDB" id="A0AAQ3QWW9"/>
<dbReference type="PROSITE" id="PS51257">
    <property type="entry name" value="PROKAR_LIPOPROTEIN"/>
    <property type="match status" value="1"/>
</dbReference>
<dbReference type="KEGG" id="puo:RZN69_04230"/>
<keyword evidence="3" id="KW-1185">Reference proteome</keyword>
<feature type="compositionally biased region" description="Basic and acidic residues" evidence="1">
    <location>
        <begin position="78"/>
        <end position="88"/>
    </location>
</feature>
<evidence type="ECO:0000313" key="3">
    <source>
        <dbReference type="Proteomes" id="UP001304300"/>
    </source>
</evidence>
<reference evidence="2 3" key="1">
    <citation type="submission" date="2023-10" db="EMBL/GenBank/DDBJ databases">
        <title>Rubellicoccus peritrichatus gen. nov., sp. nov., isolated from an algae of coral reef tank.</title>
        <authorList>
            <person name="Luo J."/>
        </authorList>
    </citation>
    <scope>NUCLEOTIDE SEQUENCE [LARGE SCALE GENOMIC DNA]</scope>
    <source>
        <strain evidence="2 3">CR14</strain>
    </source>
</reference>
<protein>
    <submittedName>
        <fullName evidence="2">Uncharacterized protein</fullName>
    </submittedName>
</protein>